<keyword evidence="2" id="KW-0645">Protease</keyword>
<dbReference type="InterPro" id="IPR001969">
    <property type="entry name" value="Aspartic_peptidase_AS"/>
</dbReference>
<evidence type="ECO:0000256" key="4">
    <source>
        <dbReference type="ARBA" id="ARBA00022801"/>
    </source>
</evidence>
<keyword evidence="3" id="KW-0064">Aspartyl protease</keyword>
<dbReference type="PROSITE" id="PS00141">
    <property type="entry name" value="ASP_PROTEASE"/>
    <property type="match status" value="1"/>
</dbReference>
<comment type="caution">
    <text evidence="6">The sequence shown here is derived from an EMBL/GenBank/DDBJ whole genome shotgun (WGS) entry which is preliminary data.</text>
</comment>
<comment type="similarity">
    <text evidence="1">Belongs to the DDI1 family.</text>
</comment>
<dbReference type="Proteomes" id="UP001432027">
    <property type="component" value="Unassembled WGS sequence"/>
</dbReference>
<dbReference type="GO" id="GO:0006508">
    <property type="term" value="P:proteolysis"/>
    <property type="evidence" value="ECO:0007669"/>
    <property type="project" value="UniProtKB-KW"/>
</dbReference>
<keyword evidence="4" id="KW-0378">Hydrolase</keyword>
<evidence type="ECO:0000313" key="7">
    <source>
        <dbReference type="Proteomes" id="UP001432027"/>
    </source>
</evidence>
<dbReference type="GO" id="GO:0004190">
    <property type="term" value="F:aspartic-type endopeptidase activity"/>
    <property type="evidence" value="ECO:0007669"/>
    <property type="project" value="UniProtKB-KW"/>
</dbReference>
<dbReference type="AlphaFoldDB" id="A0AAV5UJG9"/>
<evidence type="ECO:0000256" key="1">
    <source>
        <dbReference type="ARBA" id="ARBA00009136"/>
    </source>
</evidence>
<evidence type="ECO:0000256" key="2">
    <source>
        <dbReference type="ARBA" id="ARBA00022670"/>
    </source>
</evidence>
<accession>A0AAV5UJG9</accession>
<name>A0AAV5UJG9_9BILA</name>
<evidence type="ECO:0000313" key="6">
    <source>
        <dbReference type="EMBL" id="GMT06030.1"/>
    </source>
</evidence>
<feature type="non-terminal residue" evidence="6">
    <location>
        <position position="1"/>
    </location>
</feature>
<dbReference type="EMBL" id="BTSX01000006">
    <property type="protein sequence ID" value="GMT06030.1"/>
    <property type="molecule type" value="Genomic_DNA"/>
</dbReference>
<evidence type="ECO:0000256" key="3">
    <source>
        <dbReference type="ARBA" id="ARBA00022750"/>
    </source>
</evidence>
<dbReference type="Gene3D" id="2.40.70.10">
    <property type="entry name" value="Acid Proteases"/>
    <property type="match status" value="1"/>
</dbReference>
<sequence>YFQAYKQSPEAFLNIHILYVKITINGVSTIALVDTGATSSLLSLSFSKTAHLERSVDTRQPVRVRGIGGTEPTTGTIWICFFVINDTDFDTKLWVWERKTYDVLIGLDFLRRHKCTIDLIRNRLIFNDQMHVSFLSEAEIDDWEAGRE</sequence>
<protein>
    <recommendedName>
        <fullName evidence="5">Peptidase A2 domain-containing protein</fullName>
    </recommendedName>
</protein>
<proteinExistence type="inferred from homology"/>
<dbReference type="PANTHER" id="PTHR12917">
    <property type="entry name" value="ASPARTYL PROTEASE DDI-RELATED"/>
    <property type="match status" value="1"/>
</dbReference>
<evidence type="ECO:0000259" key="5">
    <source>
        <dbReference type="PROSITE" id="PS50175"/>
    </source>
</evidence>
<dbReference type="SUPFAM" id="SSF50630">
    <property type="entry name" value="Acid proteases"/>
    <property type="match status" value="1"/>
</dbReference>
<feature type="domain" description="Peptidase A2" evidence="5">
    <location>
        <begin position="29"/>
        <end position="69"/>
    </location>
</feature>
<dbReference type="InterPro" id="IPR001995">
    <property type="entry name" value="Peptidase_A2_cat"/>
</dbReference>
<reference evidence="6" key="1">
    <citation type="submission" date="2023-10" db="EMBL/GenBank/DDBJ databases">
        <title>Genome assembly of Pristionchus species.</title>
        <authorList>
            <person name="Yoshida K."/>
            <person name="Sommer R.J."/>
        </authorList>
    </citation>
    <scope>NUCLEOTIDE SEQUENCE</scope>
    <source>
        <strain evidence="6">RS0144</strain>
    </source>
</reference>
<keyword evidence="7" id="KW-1185">Reference proteome</keyword>
<feature type="non-terminal residue" evidence="6">
    <location>
        <position position="148"/>
    </location>
</feature>
<gene>
    <name evidence="6" type="ORF">PENTCL1PPCAC_28204</name>
</gene>
<dbReference type="PANTHER" id="PTHR12917:SF1">
    <property type="entry name" value="AT13091P"/>
    <property type="match status" value="1"/>
</dbReference>
<organism evidence="6 7">
    <name type="scientific">Pristionchus entomophagus</name>
    <dbReference type="NCBI Taxonomy" id="358040"/>
    <lineage>
        <taxon>Eukaryota</taxon>
        <taxon>Metazoa</taxon>
        <taxon>Ecdysozoa</taxon>
        <taxon>Nematoda</taxon>
        <taxon>Chromadorea</taxon>
        <taxon>Rhabditida</taxon>
        <taxon>Rhabditina</taxon>
        <taxon>Diplogasteromorpha</taxon>
        <taxon>Diplogasteroidea</taxon>
        <taxon>Neodiplogasteridae</taxon>
        <taxon>Pristionchus</taxon>
    </lineage>
</organism>
<dbReference type="Pfam" id="PF09668">
    <property type="entry name" value="Asp_protease"/>
    <property type="match status" value="1"/>
</dbReference>
<dbReference type="InterPro" id="IPR019103">
    <property type="entry name" value="Peptidase_aspartic_DDI1-type"/>
</dbReference>
<dbReference type="InterPro" id="IPR021109">
    <property type="entry name" value="Peptidase_aspartic_dom_sf"/>
</dbReference>
<dbReference type="PROSITE" id="PS50175">
    <property type="entry name" value="ASP_PROT_RETROV"/>
    <property type="match status" value="1"/>
</dbReference>